<feature type="compositionally biased region" description="Acidic residues" evidence="1">
    <location>
        <begin position="315"/>
        <end position="326"/>
    </location>
</feature>
<feature type="compositionally biased region" description="Polar residues" evidence="1">
    <location>
        <begin position="275"/>
        <end position="301"/>
    </location>
</feature>
<dbReference type="Proteomes" id="UP000053328">
    <property type="component" value="Unassembled WGS sequence"/>
</dbReference>
<dbReference type="HOGENOM" id="CLU_427606_0_0_1"/>
<organism evidence="2 3">
    <name type="scientific">Exophiala spinifera</name>
    <dbReference type="NCBI Taxonomy" id="91928"/>
    <lineage>
        <taxon>Eukaryota</taxon>
        <taxon>Fungi</taxon>
        <taxon>Dikarya</taxon>
        <taxon>Ascomycota</taxon>
        <taxon>Pezizomycotina</taxon>
        <taxon>Eurotiomycetes</taxon>
        <taxon>Chaetothyriomycetidae</taxon>
        <taxon>Chaetothyriales</taxon>
        <taxon>Herpotrichiellaceae</taxon>
        <taxon>Exophiala</taxon>
    </lineage>
</organism>
<feature type="compositionally biased region" description="Polar residues" evidence="1">
    <location>
        <begin position="591"/>
        <end position="621"/>
    </location>
</feature>
<name>A0A0D2BLZ3_9EURO</name>
<accession>A0A0D2BLZ3</accession>
<dbReference type="OrthoDB" id="5865767at2759"/>
<feature type="region of interest" description="Disordered" evidence="1">
    <location>
        <begin position="267"/>
        <end position="345"/>
    </location>
</feature>
<gene>
    <name evidence="2" type="ORF">PV08_09485</name>
</gene>
<dbReference type="GeneID" id="27336568"/>
<feature type="compositionally biased region" description="Basic and acidic residues" evidence="1">
    <location>
        <begin position="336"/>
        <end position="345"/>
    </location>
</feature>
<keyword evidence="3" id="KW-1185">Reference proteome</keyword>
<dbReference type="VEuPathDB" id="FungiDB:PV08_09485"/>
<dbReference type="AlphaFoldDB" id="A0A0D2BLZ3"/>
<dbReference type="RefSeq" id="XP_016232425.1">
    <property type="nucleotide sequence ID" value="XM_016383802.1"/>
</dbReference>
<protein>
    <submittedName>
        <fullName evidence="2">Uncharacterized protein</fullName>
    </submittedName>
</protein>
<feature type="region of interest" description="Disordered" evidence="1">
    <location>
        <begin position="590"/>
        <end position="640"/>
    </location>
</feature>
<reference evidence="2 3" key="1">
    <citation type="submission" date="2015-01" db="EMBL/GenBank/DDBJ databases">
        <title>The Genome Sequence of Exophiala spinifera CBS89968.</title>
        <authorList>
            <consortium name="The Broad Institute Genomics Platform"/>
            <person name="Cuomo C."/>
            <person name="de Hoog S."/>
            <person name="Gorbushina A."/>
            <person name="Stielow B."/>
            <person name="Teixiera M."/>
            <person name="Abouelleil A."/>
            <person name="Chapman S.B."/>
            <person name="Priest M."/>
            <person name="Young S.K."/>
            <person name="Wortman J."/>
            <person name="Nusbaum C."/>
            <person name="Birren B."/>
        </authorList>
    </citation>
    <scope>NUCLEOTIDE SEQUENCE [LARGE SCALE GENOMIC DNA]</scope>
    <source>
        <strain evidence="2 3">CBS 89968</strain>
    </source>
</reference>
<proteinExistence type="predicted"/>
<sequence>MTKHLPTEGSKAAAEAIDAALTSTAECSNSDGAAQSPVCQTPRYEHKQSLIKVPDSGYGSTIDSPELSQENGSTSFLKDKAKNIKKSLFPREKKVLKQYSRTLTTIEQARFADLRVLFGYALSELLLRQKRSSAAVEMRIAVMGETETSARPFILVACQKPILKLVKQFFAQKDIKDELSPSNKIWPRFEVLIREQLELFSGHGPITAWTQCDSALNPDPYSKKSILIMMEEGSRFATLGGTLQAKGPDGQIRQYGLTVGHFETALHDSPEESSVEQTGSDSVDVQSESSLESQDQRQNVVDDTLEPGCLRDPFAPDDDDDDDYEIDGWQTSPDAPRVEAQEHQEPTSFGEYVGAVFMHTFTDSMRLKPDNRDWALIELSSQYWAGAFAYSDLPPPPPPISVAKEDSIAAGQLKDVTVARAGACGIRGKLSKQESTIMFGSQGAFADLYTLSGLAAPGLKAGDSGAWVYDSQTCEVYGHVIGQGLFGDVLVMPMHAIVRDIQESLGASGVWLQPLPFEQVVGADSYNVLFPTPYLVGGTSTQATNINHHFDLATQASLIRMYGHELDWSLFTPSQMGSSHNITPTAPVMTSKRQVNDSAYCSPEVTPSNSMNSTPQRTPTASLKRHHPVESEPASKRLRR</sequence>
<evidence type="ECO:0000313" key="3">
    <source>
        <dbReference type="Proteomes" id="UP000053328"/>
    </source>
</evidence>
<evidence type="ECO:0000313" key="2">
    <source>
        <dbReference type="EMBL" id="KIW12209.1"/>
    </source>
</evidence>
<evidence type="ECO:0000256" key="1">
    <source>
        <dbReference type="SAM" id="MobiDB-lite"/>
    </source>
</evidence>
<dbReference type="EMBL" id="KN847498">
    <property type="protein sequence ID" value="KIW12209.1"/>
    <property type="molecule type" value="Genomic_DNA"/>
</dbReference>
<feature type="compositionally biased region" description="Basic and acidic residues" evidence="1">
    <location>
        <begin position="628"/>
        <end position="640"/>
    </location>
</feature>